<dbReference type="Pfam" id="PF01522">
    <property type="entry name" value="Polysacc_deac_1"/>
    <property type="match status" value="1"/>
</dbReference>
<dbReference type="Gene3D" id="3.20.20.370">
    <property type="entry name" value="Glycoside hydrolase/deacetylase"/>
    <property type="match status" value="1"/>
</dbReference>
<dbReference type="EMBL" id="CP072801">
    <property type="protein sequence ID" value="QTR47520.1"/>
    <property type="molecule type" value="Genomic_DNA"/>
</dbReference>
<evidence type="ECO:0000313" key="2">
    <source>
        <dbReference type="EMBL" id="QTR47520.1"/>
    </source>
</evidence>
<reference evidence="2 3" key="1">
    <citation type="submission" date="2021-04" db="EMBL/GenBank/DDBJ databases">
        <title>Genomics, taxonomy and metabolism of representatives of sulfur bacteria of the genus Thiothrix: Thiothrix fructosivorans QT, Thiothrix unzii A1T and three new species, Thiothrix subterranea sp. nov., Thiothrix litoralis sp. nov. and 'Candidatus Thiothrix anitrata' sp. nov.</title>
        <authorList>
            <person name="Ravin N.V."/>
            <person name="Smolyakov D."/>
            <person name="Rudenko T.S."/>
            <person name="Mardanov A.V."/>
            <person name="Beletsky A.V."/>
            <person name="Markov N.D."/>
            <person name="Fomenkov A.I."/>
            <person name="Roberts R.J."/>
            <person name="Karnachuk O.V."/>
            <person name="Novikov A."/>
            <person name="Grabovich M.Y."/>
        </authorList>
    </citation>
    <scope>NUCLEOTIDE SEQUENCE [LARGE SCALE GENOMIC DNA]</scope>
    <source>
        <strain evidence="2 3">AS</strain>
    </source>
</reference>
<sequence>MIFTADIEDWQQSVYDFDRDVSSRVVRNTSRLLDILDSHNITGTFFVQGMVAEKFPRLIKAIASAGHELACHSHSHRMIYNLTEAQFRAEMQRSVGLLEDISGEKVIGFRAPTFSVRDDILDWYCDALRERGIIYDSSIMLATVRSCYGFTDDSILQRIAERGLDCYPMSVSRVLGKNLPVMGGGYFRIYPYWLSRWLARDLNHTTSIFYMHPYELDTHEYREVSQQVTIPLKMAVHQFARRGSIQPKLDKLLQDYPFHSFREHYYPDKVETMAGNVSQ</sequence>
<dbReference type="InterPro" id="IPR022560">
    <property type="entry name" value="DUF3473"/>
</dbReference>
<dbReference type="InterPro" id="IPR011330">
    <property type="entry name" value="Glyco_hydro/deAcase_b/a-brl"/>
</dbReference>
<dbReference type="InterPro" id="IPR045235">
    <property type="entry name" value="PuuE_HpPgdA-like"/>
</dbReference>
<gene>
    <name evidence="2" type="ORF">J9253_06180</name>
</gene>
<evidence type="ECO:0000259" key="1">
    <source>
        <dbReference type="PROSITE" id="PS51677"/>
    </source>
</evidence>
<name>A0ABX7X328_9GAMM</name>
<dbReference type="Proteomes" id="UP000672039">
    <property type="component" value="Chromosome"/>
</dbReference>
<organism evidence="2 3">
    <name type="scientific">Thiothrix litoralis</name>
    <dbReference type="NCBI Taxonomy" id="2891210"/>
    <lineage>
        <taxon>Bacteria</taxon>
        <taxon>Pseudomonadati</taxon>
        <taxon>Pseudomonadota</taxon>
        <taxon>Gammaproteobacteria</taxon>
        <taxon>Thiotrichales</taxon>
        <taxon>Thiotrichaceae</taxon>
        <taxon>Thiothrix</taxon>
    </lineage>
</organism>
<protein>
    <submittedName>
        <fullName evidence="2">Polysaccharide deacetylase family protein</fullName>
    </submittedName>
</protein>
<dbReference type="CDD" id="cd10941">
    <property type="entry name" value="CE4_PuuE_HpPgdA_like_2"/>
    <property type="match status" value="1"/>
</dbReference>
<feature type="domain" description="NodB homology" evidence="1">
    <location>
        <begin position="11"/>
        <end position="279"/>
    </location>
</feature>
<dbReference type="InterPro" id="IPR002509">
    <property type="entry name" value="NODB_dom"/>
</dbReference>
<accession>A0ABX7X328</accession>
<dbReference type="Pfam" id="PF11959">
    <property type="entry name" value="DUF3473"/>
    <property type="match status" value="1"/>
</dbReference>
<proteinExistence type="predicted"/>
<dbReference type="PANTHER" id="PTHR47561:SF1">
    <property type="entry name" value="POLYSACCHARIDE DEACETYLASE FAMILY PROTEIN (AFU_ORTHOLOGUE AFUA_6G05030)"/>
    <property type="match status" value="1"/>
</dbReference>
<keyword evidence="3" id="KW-1185">Reference proteome</keyword>
<dbReference type="PANTHER" id="PTHR47561">
    <property type="entry name" value="POLYSACCHARIDE DEACETYLASE FAMILY PROTEIN (AFU_ORTHOLOGUE AFUA_6G05030)"/>
    <property type="match status" value="1"/>
</dbReference>
<dbReference type="PROSITE" id="PS51677">
    <property type="entry name" value="NODB"/>
    <property type="match status" value="1"/>
</dbReference>
<dbReference type="SUPFAM" id="SSF88713">
    <property type="entry name" value="Glycoside hydrolase/deacetylase"/>
    <property type="match status" value="1"/>
</dbReference>
<evidence type="ECO:0000313" key="3">
    <source>
        <dbReference type="Proteomes" id="UP000672039"/>
    </source>
</evidence>
<dbReference type="RefSeq" id="WP_210223786.1">
    <property type="nucleotide sequence ID" value="NZ_CP072801.1"/>
</dbReference>